<keyword evidence="3" id="KW-1185">Reference proteome</keyword>
<feature type="compositionally biased region" description="Basic and acidic residues" evidence="1">
    <location>
        <begin position="236"/>
        <end position="245"/>
    </location>
</feature>
<feature type="compositionally biased region" description="Acidic residues" evidence="1">
    <location>
        <begin position="347"/>
        <end position="359"/>
    </location>
</feature>
<dbReference type="RefSeq" id="XP_007401113.1">
    <property type="nucleotide sequence ID" value="XM_007401051.1"/>
</dbReference>
<proteinExistence type="predicted"/>
<feature type="compositionally biased region" description="Low complexity" evidence="1">
    <location>
        <begin position="38"/>
        <end position="57"/>
    </location>
</feature>
<dbReference type="GeneID" id="18919762"/>
<evidence type="ECO:0000256" key="1">
    <source>
        <dbReference type="SAM" id="MobiDB-lite"/>
    </source>
</evidence>
<feature type="compositionally biased region" description="Basic and acidic residues" evidence="1">
    <location>
        <begin position="252"/>
        <end position="264"/>
    </location>
</feature>
<dbReference type="Proteomes" id="UP000008370">
    <property type="component" value="Unassembled WGS sequence"/>
</dbReference>
<accession>K5VGM2</accession>
<dbReference type="AlphaFoldDB" id="K5VGM2"/>
<feature type="region of interest" description="Disordered" evidence="1">
    <location>
        <begin position="1"/>
        <end position="63"/>
    </location>
</feature>
<dbReference type="KEGG" id="pco:PHACADRAFT_33077"/>
<dbReference type="EMBL" id="JH930479">
    <property type="protein sequence ID" value="EKM50338.1"/>
    <property type="molecule type" value="Genomic_DNA"/>
</dbReference>
<sequence>MRALQPRSSSTQQARIETNNGLRKVLASQKSEKRKSSSSKAGIKSQAAASSASSSSDKNADKSLVKSKIPSSAALAHLRKHGLAANSPDSGYKFKFKDSAKTVTSKIFSILPALATYLIRKYLWLKNLRNEDHAQTHKLPFVLLSSANRALFIYSSSEFDGQQIWDASKKNRQRLEKLDAIYYIGPGQQHKCGEQRVHPQEKIAHAERQGSSSKKDKQRAAKRKATVFSEPEVDSDNEHVKIITKDKRKGRARDSSESPSEHAAKRQRPLFYQLNAGSDSLEYEEQDTLTDKEIEAGLFPTHKPASSVQDATNDVHFRLSPEVETQAASNAEAPEQLGTAMPPGAEDFGDVAPEQDDDHADVIDLTKEAPAITGLTDVTGEADKARTPPPQQDLPPVKSPDSLMVQIDPYNRPTGYTFMYFNP</sequence>
<organism evidence="2 3">
    <name type="scientific">Phanerochaete carnosa (strain HHB-10118-sp)</name>
    <name type="common">White-rot fungus</name>
    <name type="synonym">Peniophora carnosa</name>
    <dbReference type="NCBI Taxonomy" id="650164"/>
    <lineage>
        <taxon>Eukaryota</taxon>
        <taxon>Fungi</taxon>
        <taxon>Dikarya</taxon>
        <taxon>Basidiomycota</taxon>
        <taxon>Agaricomycotina</taxon>
        <taxon>Agaricomycetes</taxon>
        <taxon>Polyporales</taxon>
        <taxon>Phanerochaetaceae</taxon>
        <taxon>Phanerochaete</taxon>
    </lineage>
</organism>
<evidence type="ECO:0000313" key="2">
    <source>
        <dbReference type="EMBL" id="EKM50338.1"/>
    </source>
</evidence>
<dbReference type="HOGENOM" id="CLU_649084_0_0_1"/>
<feature type="region of interest" description="Disordered" evidence="1">
    <location>
        <begin position="323"/>
        <end position="404"/>
    </location>
</feature>
<feature type="compositionally biased region" description="Basic and acidic residues" evidence="1">
    <location>
        <begin position="191"/>
        <end position="219"/>
    </location>
</feature>
<feature type="compositionally biased region" description="Polar residues" evidence="1">
    <location>
        <begin position="1"/>
        <end position="21"/>
    </location>
</feature>
<feature type="region of interest" description="Disordered" evidence="1">
    <location>
        <begin position="189"/>
        <end position="271"/>
    </location>
</feature>
<evidence type="ECO:0000313" key="3">
    <source>
        <dbReference type="Proteomes" id="UP000008370"/>
    </source>
</evidence>
<protein>
    <submittedName>
        <fullName evidence="2">Uncharacterized protein</fullName>
    </submittedName>
</protein>
<gene>
    <name evidence="2" type="ORF">PHACADRAFT_33077</name>
</gene>
<dbReference type="InParanoid" id="K5VGM2"/>
<name>K5VGM2_PHACS</name>
<reference evidence="2 3" key="1">
    <citation type="journal article" date="2012" name="BMC Genomics">
        <title>Comparative genomics of the white-rot fungi, Phanerochaete carnosa and P. chrysosporium, to elucidate the genetic basis of the distinct wood types they colonize.</title>
        <authorList>
            <person name="Suzuki H."/>
            <person name="MacDonald J."/>
            <person name="Syed K."/>
            <person name="Salamov A."/>
            <person name="Hori C."/>
            <person name="Aerts A."/>
            <person name="Henrissat B."/>
            <person name="Wiebenga A."/>
            <person name="vanKuyk P.A."/>
            <person name="Barry K."/>
            <person name="Lindquist E."/>
            <person name="LaButti K."/>
            <person name="Lapidus A."/>
            <person name="Lucas S."/>
            <person name="Coutinho P."/>
            <person name="Gong Y."/>
            <person name="Samejima M."/>
            <person name="Mahadevan R."/>
            <person name="Abou-Zaid M."/>
            <person name="de Vries R.P."/>
            <person name="Igarashi K."/>
            <person name="Yadav J.S."/>
            <person name="Grigoriev I.V."/>
            <person name="Master E.R."/>
        </authorList>
    </citation>
    <scope>NUCLEOTIDE SEQUENCE [LARGE SCALE GENOMIC DNA]</scope>
    <source>
        <strain evidence="2 3">HHB-10118-sp</strain>
    </source>
</reference>